<keyword evidence="6" id="KW-1185">Reference proteome</keyword>
<accession>A0A918XNS9</accession>
<dbReference type="GO" id="GO:0009117">
    <property type="term" value="P:nucleotide metabolic process"/>
    <property type="evidence" value="ECO:0007669"/>
    <property type="project" value="TreeGrafter"/>
</dbReference>
<dbReference type="InterPro" id="IPR036265">
    <property type="entry name" value="HIT-like_sf"/>
</dbReference>
<dbReference type="Proteomes" id="UP000630353">
    <property type="component" value="Unassembled WGS sequence"/>
</dbReference>
<dbReference type="PROSITE" id="PS00892">
    <property type="entry name" value="HIT_1"/>
    <property type="match status" value="1"/>
</dbReference>
<dbReference type="SUPFAM" id="SSF54197">
    <property type="entry name" value="HIT-like"/>
    <property type="match status" value="1"/>
</dbReference>
<evidence type="ECO:0000256" key="1">
    <source>
        <dbReference type="PIRSR" id="PIRSR601310-1"/>
    </source>
</evidence>
<organism evidence="5 6">
    <name type="scientific">Thalassobaculum fulvum</name>
    <dbReference type="NCBI Taxonomy" id="1633335"/>
    <lineage>
        <taxon>Bacteria</taxon>
        <taxon>Pseudomonadati</taxon>
        <taxon>Pseudomonadota</taxon>
        <taxon>Alphaproteobacteria</taxon>
        <taxon>Rhodospirillales</taxon>
        <taxon>Thalassobaculaceae</taxon>
        <taxon>Thalassobaculum</taxon>
    </lineage>
</organism>
<reference evidence="5" key="2">
    <citation type="submission" date="2020-09" db="EMBL/GenBank/DDBJ databases">
        <authorList>
            <person name="Sun Q."/>
            <person name="Kim S."/>
        </authorList>
    </citation>
    <scope>NUCLEOTIDE SEQUENCE</scope>
    <source>
        <strain evidence="5">KCTC 42651</strain>
    </source>
</reference>
<evidence type="ECO:0000313" key="5">
    <source>
        <dbReference type="EMBL" id="GHD42807.1"/>
    </source>
</evidence>
<evidence type="ECO:0000259" key="4">
    <source>
        <dbReference type="PROSITE" id="PS51084"/>
    </source>
</evidence>
<keyword evidence="5" id="KW-0378">Hydrolase</keyword>
<dbReference type="InterPro" id="IPR001310">
    <property type="entry name" value="Histidine_triad_HIT"/>
</dbReference>
<sequence length="138" mass="14872">MAYDDGNVFARILRGEIPCARVYEDADTIAFMDAGQVNPGHVIVATTHPCATILDLTDDQAAALFRTAARVARAVEAAFAPAGITILQANRPAGWQTVPHVHLHVLPRHADDGVGLTWPRKEPGLPALHELAARIRVE</sequence>
<dbReference type="PANTHER" id="PTHR46648">
    <property type="entry name" value="HIT FAMILY PROTEIN 1"/>
    <property type="match status" value="1"/>
</dbReference>
<dbReference type="RefSeq" id="WP_189987664.1">
    <property type="nucleotide sequence ID" value="NZ_BMZS01000002.1"/>
</dbReference>
<evidence type="ECO:0000256" key="2">
    <source>
        <dbReference type="PIRSR" id="PIRSR601310-3"/>
    </source>
</evidence>
<dbReference type="InterPro" id="IPR019808">
    <property type="entry name" value="Histidine_triad_CS"/>
</dbReference>
<dbReference type="Gene3D" id="3.30.428.10">
    <property type="entry name" value="HIT-like"/>
    <property type="match status" value="1"/>
</dbReference>
<dbReference type="AlphaFoldDB" id="A0A918XNS9"/>
<feature type="short sequence motif" description="Histidine triad motif" evidence="2 3">
    <location>
        <begin position="100"/>
        <end position="104"/>
    </location>
</feature>
<dbReference type="PANTHER" id="PTHR46648:SF1">
    <property type="entry name" value="ADENOSINE 5'-MONOPHOSPHORAMIDASE HNT1"/>
    <property type="match status" value="1"/>
</dbReference>
<dbReference type="EMBL" id="BMZS01000002">
    <property type="protein sequence ID" value="GHD42807.1"/>
    <property type="molecule type" value="Genomic_DNA"/>
</dbReference>
<proteinExistence type="predicted"/>
<dbReference type="PROSITE" id="PS51084">
    <property type="entry name" value="HIT_2"/>
    <property type="match status" value="1"/>
</dbReference>
<dbReference type="InterPro" id="IPR011146">
    <property type="entry name" value="HIT-like"/>
</dbReference>
<comment type="caution">
    <text evidence="5">The sequence shown here is derived from an EMBL/GenBank/DDBJ whole genome shotgun (WGS) entry which is preliminary data.</text>
</comment>
<protein>
    <submittedName>
        <fullName evidence="5">Hydrolase</fullName>
    </submittedName>
</protein>
<evidence type="ECO:0000313" key="6">
    <source>
        <dbReference type="Proteomes" id="UP000630353"/>
    </source>
</evidence>
<evidence type="ECO:0000256" key="3">
    <source>
        <dbReference type="PROSITE-ProRule" id="PRU00464"/>
    </source>
</evidence>
<feature type="domain" description="HIT" evidence="4">
    <location>
        <begin position="8"/>
        <end position="115"/>
    </location>
</feature>
<name>A0A918XNS9_9PROT</name>
<dbReference type="GO" id="GO:0016787">
    <property type="term" value="F:hydrolase activity"/>
    <property type="evidence" value="ECO:0007669"/>
    <property type="project" value="UniProtKB-KW"/>
</dbReference>
<dbReference type="Pfam" id="PF01230">
    <property type="entry name" value="HIT"/>
    <property type="match status" value="1"/>
</dbReference>
<dbReference type="PRINTS" id="PR00332">
    <property type="entry name" value="HISTRIAD"/>
</dbReference>
<reference evidence="5" key="1">
    <citation type="journal article" date="2014" name="Int. J. Syst. Evol. Microbiol.">
        <title>Complete genome sequence of Corynebacterium casei LMG S-19264T (=DSM 44701T), isolated from a smear-ripened cheese.</title>
        <authorList>
            <consortium name="US DOE Joint Genome Institute (JGI-PGF)"/>
            <person name="Walter F."/>
            <person name="Albersmeier A."/>
            <person name="Kalinowski J."/>
            <person name="Ruckert C."/>
        </authorList>
    </citation>
    <scope>NUCLEOTIDE SEQUENCE</scope>
    <source>
        <strain evidence="5">KCTC 42651</strain>
    </source>
</reference>
<feature type="active site" description="Tele-AMP-histidine intermediate" evidence="1">
    <location>
        <position position="102"/>
    </location>
</feature>
<gene>
    <name evidence="5" type="ORF">GCM10017083_08220</name>
</gene>